<evidence type="ECO:0000313" key="2">
    <source>
        <dbReference type="EMBL" id="SCF48804.1"/>
    </source>
</evidence>
<evidence type="ECO:0000313" key="3">
    <source>
        <dbReference type="Proteomes" id="UP000198797"/>
    </source>
</evidence>
<organism evidence="2 3">
    <name type="scientific">Micromonospora matsumotoense</name>
    <dbReference type="NCBI Taxonomy" id="121616"/>
    <lineage>
        <taxon>Bacteria</taxon>
        <taxon>Bacillati</taxon>
        <taxon>Actinomycetota</taxon>
        <taxon>Actinomycetes</taxon>
        <taxon>Micromonosporales</taxon>
        <taxon>Micromonosporaceae</taxon>
        <taxon>Micromonospora</taxon>
    </lineage>
</organism>
<dbReference type="Proteomes" id="UP000198797">
    <property type="component" value="Unassembled WGS sequence"/>
</dbReference>
<sequence length="140" mass="14475">MVRGSIRALLITAAVSAAGLTVAAPAQATPAPPGRQISTTTTQITVTSFYALSDREIQVHGTVTCTQPTGTAHVLSTVVQLMPFRFGAGEVDVPCTAGPVAWQVTVDVAEGWDPFREVTVNGLMTDDHGGSASTSVHGWA</sequence>
<dbReference type="RefSeq" id="WP_091253777.1">
    <property type="nucleotide sequence ID" value="NZ_FMCU01000029.1"/>
</dbReference>
<protein>
    <recommendedName>
        <fullName evidence="4">Neocarzinostatin family protein</fullName>
    </recommendedName>
</protein>
<accession>A0A1C5AUU7</accession>
<dbReference type="OrthoDB" id="3685630at2"/>
<feature type="signal peptide" evidence="1">
    <location>
        <begin position="1"/>
        <end position="28"/>
    </location>
</feature>
<gene>
    <name evidence="2" type="ORF">GA0070216_1294</name>
</gene>
<evidence type="ECO:0000256" key="1">
    <source>
        <dbReference type="SAM" id="SignalP"/>
    </source>
</evidence>
<reference evidence="3" key="1">
    <citation type="submission" date="2016-06" db="EMBL/GenBank/DDBJ databases">
        <authorList>
            <person name="Varghese N."/>
            <person name="Submissions Spin"/>
        </authorList>
    </citation>
    <scope>NUCLEOTIDE SEQUENCE [LARGE SCALE GENOMIC DNA]</scope>
    <source>
        <strain evidence="3">DSM 44100</strain>
    </source>
</reference>
<proteinExistence type="predicted"/>
<dbReference type="EMBL" id="FMCU01000029">
    <property type="protein sequence ID" value="SCF48804.1"/>
    <property type="molecule type" value="Genomic_DNA"/>
</dbReference>
<keyword evidence="3" id="KW-1185">Reference proteome</keyword>
<keyword evidence="1" id="KW-0732">Signal</keyword>
<evidence type="ECO:0008006" key="4">
    <source>
        <dbReference type="Google" id="ProtNLM"/>
    </source>
</evidence>
<name>A0A1C5AUU7_9ACTN</name>
<dbReference type="AlphaFoldDB" id="A0A1C5AUU7"/>
<feature type="chain" id="PRO_5008711596" description="Neocarzinostatin family protein" evidence="1">
    <location>
        <begin position="29"/>
        <end position="140"/>
    </location>
</feature>